<dbReference type="PANTHER" id="PTHR10491">
    <property type="entry name" value="DTDP-4-DEHYDRORHAMNOSE REDUCTASE"/>
    <property type="match status" value="1"/>
</dbReference>
<protein>
    <recommendedName>
        <fullName evidence="1">RmlD-like substrate binding domain-containing protein</fullName>
    </recommendedName>
</protein>
<gene>
    <name evidence="2" type="ORF">METZ01_LOCUS378516</name>
</gene>
<dbReference type="GO" id="GO:0005829">
    <property type="term" value="C:cytosol"/>
    <property type="evidence" value="ECO:0007669"/>
    <property type="project" value="TreeGrafter"/>
</dbReference>
<dbReference type="Gene3D" id="3.40.50.720">
    <property type="entry name" value="NAD(P)-binding Rossmann-like Domain"/>
    <property type="match status" value="1"/>
</dbReference>
<feature type="domain" description="RmlD-like substrate binding" evidence="1">
    <location>
        <begin position="2"/>
        <end position="201"/>
    </location>
</feature>
<proteinExistence type="predicted"/>
<dbReference type="Pfam" id="PF04321">
    <property type="entry name" value="RmlD_sub_bind"/>
    <property type="match status" value="1"/>
</dbReference>
<dbReference type="AlphaFoldDB" id="A0A382TVB8"/>
<dbReference type="InterPro" id="IPR005913">
    <property type="entry name" value="dTDP_dehydrorham_reduct"/>
</dbReference>
<dbReference type="CDD" id="cd05254">
    <property type="entry name" value="dTDP_HR_like_SDR_e"/>
    <property type="match status" value="1"/>
</dbReference>
<evidence type="ECO:0000313" key="2">
    <source>
        <dbReference type="EMBL" id="SVD25662.1"/>
    </source>
</evidence>
<reference evidence="2" key="1">
    <citation type="submission" date="2018-05" db="EMBL/GenBank/DDBJ databases">
        <authorList>
            <person name="Lanie J.A."/>
            <person name="Ng W.-L."/>
            <person name="Kazmierczak K.M."/>
            <person name="Andrzejewski T.M."/>
            <person name="Davidsen T.M."/>
            <person name="Wayne K.J."/>
            <person name="Tettelin H."/>
            <person name="Glass J.I."/>
            <person name="Rusch D."/>
            <person name="Podicherti R."/>
            <person name="Tsui H.-C.T."/>
            <person name="Winkler M.E."/>
        </authorList>
    </citation>
    <scope>NUCLEOTIDE SEQUENCE</scope>
</reference>
<evidence type="ECO:0000259" key="1">
    <source>
        <dbReference type="Pfam" id="PF04321"/>
    </source>
</evidence>
<dbReference type="InterPro" id="IPR036291">
    <property type="entry name" value="NAD(P)-bd_dom_sf"/>
</dbReference>
<feature type="non-terminal residue" evidence="2">
    <location>
        <position position="206"/>
    </location>
</feature>
<sequence>VRVVVTGASGLLGNALVRAAREREHEVCALERSVLDVTDSVAVERRIRDEKPCVILHCAGYTAVDQAEEEPEKAMTINCDGTRNVALAAAQIGAAVFYPSTDYVFDGQSSRPYYPSDPTAPINAYGVSKLAGEQVLSSSGCDWTVVRTSWLYGSGGKDFVDGILDGRSNSDTMRIVDDQIGCPTWTGSLAPGIIALAEVGATGTCH</sequence>
<feature type="non-terminal residue" evidence="2">
    <location>
        <position position="1"/>
    </location>
</feature>
<accession>A0A382TVB8</accession>
<organism evidence="2">
    <name type="scientific">marine metagenome</name>
    <dbReference type="NCBI Taxonomy" id="408172"/>
    <lineage>
        <taxon>unclassified sequences</taxon>
        <taxon>metagenomes</taxon>
        <taxon>ecological metagenomes</taxon>
    </lineage>
</organism>
<dbReference type="GO" id="GO:0019305">
    <property type="term" value="P:dTDP-rhamnose biosynthetic process"/>
    <property type="evidence" value="ECO:0007669"/>
    <property type="project" value="TreeGrafter"/>
</dbReference>
<dbReference type="EMBL" id="UINC01139237">
    <property type="protein sequence ID" value="SVD25662.1"/>
    <property type="molecule type" value="Genomic_DNA"/>
</dbReference>
<dbReference type="InterPro" id="IPR029903">
    <property type="entry name" value="RmlD-like-bd"/>
</dbReference>
<dbReference type="SUPFAM" id="SSF51735">
    <property type="entry name" value="NAD(P)-binding Rossmann-fold domains"/>
    <property type="match status" value="1"/>
</dbReference>
<dbReference type="NCBIfam" id="TIGR01214">
    <property type="entry name" value="rmlD"/>
    <property type="match status" value="1"/>
</dbReference>
<dbReference type="PANTHER" id="PTHR10491:SF4">
    <property type="entry name" value="METHIONINE ADENOSYLTRANSFERASE 2 SUBUNIT BETA"/>
    <property type="match status" value="1"/>
</dbReference>
<dbReference type="GO" id="GO:0008831">
    <property type="term" value="F:dTDP-4-dehydrorhamnose reductase activity"/>
    <property type="evidence" value="ECO:0007669"/>
    <property type="project" value="TreeGrafter"/>
</dbReference>
<name>A0A382TVB8_9ZZZZ</name>